<organism evidence="1 2">
    <name type="scientific">Portunus trituberculatus</name>
    <name type="common">Swimming crab</name>
    <name type="synonym">Neptunus trituberculatus</name>
    <dbReference type="NCBI Taxonomy" id="210409"/>
    <lineage>
        <taxon>Eukaryota</taxon>
        <taxon>Metazoa</taxon>
        <taxon>Ecdysozoa</taxon>
        <taxon>Arthropoda</taxon>
        <taxon>Crustacea</taxon>
        <taxon>Multicrustacea</taxon>
        <taxon>Malacostraca</taxon>
        <taxon>Eumalacostraca</taxon>
        <taxon>Eucarida</taxon>
        <taxon>Decapoda</taxon>
        <taxon>Pleocyemata</taxon>
        <taxon>Brachyura</taxon>
        <taxon>Eubrachyura</taxon>
        <taxon>Portunoidea</taxon>
        <taxon>Portunidae</taxon>
        <taxon>Portuninae</taxon>
        <taxon>Portunus</taxon>
    </lineage>
</organism>
<dbReference type="AlphaFoldDB" id="A0A5B7D4U5"/>
<sequence>MGGDERAVKYLNMDNSVAPRNQGLRDSHMGKDKLDVKDALGMKTDLRKKNTRGLRGSCGTGDK</sequence>
<keyword evidence="2" id="KW-1185">Reference proteome</keyword>
<name>A0A5B7D4U5_PORTR</name>
<proteinExistence type="predicted"/>
<evidence type="ECO:0000313" key="2">
    <source>
        <dbReference type="Proteomes" id="UP000324222"/>
    </source>
</evidence>
<accession>A0A5B7D4U5</accession>
<comment type="caution">
    <text evidence="1">The sequence shown here is derived from an EMBL/GenBank/DDBJ whole genome shotgun (WGS) entry which is preliminary data.</text>
</comment>
<gene>
    <name evidence="1" type="ORF">E2C01_008548</name>
</gene>
<dbReference type="Proteomes" id="UP000324222">
    <property type="component" value="Unassembled WGS sequence"/>
</dbReference>
<evidence type="ECO:0000313" key="1">
    <source>
        <dbReference type="EMBL" id="MPC15746.1"/>
    </source>
</evidence>
<protein>
    <submittedName>
        <fullName evidence="1">Uncharacterized protein</fullName>
    </submittedName>
</protein>
<dbReference type="EMBL" id="VSRR010000452">
    <property type="protein sequence ID" value="MPC15746.1"/>
    <property type="molecule type" value="Genomic_DNA"/>
</dbReference>
<reference evidence="1 2" key="1">
    <citation type="submission" date="2019-05" db="EMBL/GenBank/DDBJ databases">
        <title>Another draft genome of Portunus trituberculatus and its Hox gene families provides insights of decapod evolution.</title>
        <authorList>
            <person name="Jeong J.-H."/>
            <person name="Song I."/>
            <person name="Kim S."/>
            <person name="Choi T."/>
            <person name="Kim D."/>
            <person name="Ryu S."/>
            <person name="Kim W."/>
        </authorList>
    </citation>
    <scope>NUCLEOTIDE SEQUENCE [LARGE SCALE GENOMIC DNA]</scope>
    <source>
        <tissue evidence="1">Muscle</tissue>
    </source>
</reference>